<dbReference type="EMBL" id="GBXM01058549">
    <property type="protein sequence ID" value="JAH50028.1"/>
    <property type="molecule type" value="Transcribed_RNA"/>
</dbReference>
<accession>A0A0E9TBD5</accession>
<evidence type="ECO:0000313" key="1">
    <source>
        <dbReference type="EMBL" id="JAH50028.1"/>
    </source>
</evidence>
<dbReference type="AlphaFoldDB" id="A0A0E9TBD5"/>
<proteinExistence type="predicted"/>
<reference evidence="1" key="2">
    <citation type="journal article" date="2015" name="Fish Shellfish Immunol.">
        <title>Early steps in the European eel (Anguilla anguilla)-Vibrio vulnificus interaction in the gills: Role of the RtxA13 toxin.</title>
        <authorList>
            <person name="Callol A."/>
            <person name="Pajuelo D."/>
            <person name="Ebbesson L."/>
            <person name="Teles M."/>
            <person name="MacKenzie S."/>
            <person name="Amaro C."/>
        </authorList>
    </citation>
    <scope>NUCLEOTIDE SEQUENCE</scope>
</reference>
<sequence>MSRNMQENLTLSFKLEGYVPNGNWAILSSSSHLVVLKLMVENTKFGRP</sequence>
<organism evidence="1">
    <name type="scientific">Anguilla anguilla</name>
    <name type="common">European freshwater eel</name>
    <name type="synonym">Muraena anguilla</name>
    <dbReference type="NCBI Taxonomy" id="7936"/>
    <lineage>
        <taxon>Eukaryota</taxon>
        <taxon>Metazoa</taxon>
        <taxon>Chordata</taxon>
        <taxon>Craniata</taxon>
        <taxon>Vertebrata</taxon>
        <taxon>Euteleostomi</taxon>
        <taxon>Actinopterygii</taxon>
        <taxon>Neopterygii</taxon>
        <taxon>Teleostei</taxon>
        <taxon>Anguilliformes</taxon>
        <taxon>Anguillidae</taxon>
        <taxon>Anguilla</taxon>
    </lineage>
</organism>
<protein>
    <submittedName>
        <fullName evidence="1">Uncharacterized protein</fullName>
    </submittedName>
</protein>
<reference evidence="1" key="1">
    <citation type="submission" date="2014-11" db="EMBL/GenBank/DDBJ databases">
        <authorList>
            <person name="Amaro Gonzalez C."/>
        </authorList>
    </citation>
    <scope>NUCLEOTIDE SEQUENCE</scope>
</reference>
<name>A0A0E9TBD5_ANGAN</name>